<comment type="caution">
    <text evidence="2">The sequence shown here is derived from an EMBL/GenBank/DDBJ whole genome shotgun (WGS) entry which is preliminary data.</text>
</comment>
<evidence type="ECO:0000313" key="3">
    <source>
        <dbReference type="Proteomes" id="UP000577724"/>
    </source>
</evidence>
<dbReference type="Pfam" id="PF22768">
    <property type="entry name" value="SPP1_Dit"/>
    <property type="match status" value="1"/>
</dbReference>
<evidence type="ECO:0000313" key="2">
    <source>
        <dbReference type="EMBL" id="NUU53045.1"/>
    </source>
</evidence>
<dbReference type="Gene3D" id="2.60.120.860">
    <property type="match status" value="1"/>
</dbReference>
<feature type="domain" description="Siphovirus-type tail component C-terminal" evidence="1">
    <location>
        <begin position="102"/>
        <end position="170"/>
    </location>
</feature>
<keyword evidence="3" id="KW-1185">Reference proteome</keyword>
<sequence length="173" mass="18972">MFNRGAFNHMAFNRQISVFVFGRAVADISGSAVAAATMEMTGLAVMDVNAGAAGDFVREISFAAVMDVAAGAKADFVREITKRAIMNVGFGAVAKGSRYHVEFLEFTGPFKPGDKIEIDAKTYRITQNGINAAGLMEGDFFNLNVGENRITYTDPETNRQVLLRITHRDRFLY</sequence>
<evidence type="ECO:0000259" key="1">
    <source>
        <dbReference type="Pfam" id="PF22768"/>
    </source>
</evidence>
<dbReference type="InterPro" id="IPR054738">
    <property type="entry name" value="Siphovirus-type_tail_C"/>
</dbReference>
<dbReference type="RefSeq" id="WP_175380845.1">
    <property type="nucleotide sequence ID" value="NZ_CBCRYD010000049.1"/>
</dbReference>
<dbReference type="GeneID" id="97129633"/>
<dbReference type="EMBL" id="JABMCC010000092">
    <property type="protein sequence ID" value="NUU53045.1"/>
    <property type="molecule type" value="Genomic_DNA"/>
</dbReference>
<proteinExistence type="predicted"/>
<accession>A0ABX2MDM2</accession>
<protein>
    <recommendedName>
        <fullName evidence="1">Siphovirus-type tail component C-terminal domain-containing protein</fullName>
    </recommendedName>
</protein>
<reference evidence="2 3" key="1">
    <citation type="submission" date="2020-05" db="EMBL/GenBank/DDBJ databases">
        <title>Genome Sequencing of Type Strains.</title>
        <authorList>
            <person name="Lemaire J.F."/>
            <person name="Inderbitzin P."/>
            <person name="Gregorio O.A."/>
            <person name="Collins S.B."/>
            <person name="Wespe N."/>
            <person name="Knight-Connoni V."/>
        </authorList>
    </citation>
    <scope>NUCLEOTIDE SEQUENCE [LARGE SCALE GENOMIC DNA]</scope>
    <source>
        <strain evidence="2 3">DSM 19942</strain>
    </source>
</reference>
<name>A0ABX2MDM2_9BACL</name>
<gene>
    <name evidence="2" type="ORF">HP548_02900</name>
</gene>
<dbReference type="Proteomes" id="UP000577724">
    <property type="component" value="Unassembled WGS sequence"/>
</dbReference>
<organism evidence="2 3">
    <name type="scientific">Paenibacillus taichungensis</name>
    <dbReference type="NCBI Taxonomy" id="484184"/>
    <lineage>
        <taxon>Bacteria</taxon>
        <taxon>Bacillati</taxon>
        <taxon>Bacillota</taxon>
        <taxon>Bacilli</taxon>
        <taxon>Bacillales</taxon>
        <taxon>Paenibacillaceae</taxon>
        <taxon>Paenibacillus</taxon>
    </lineage>
</organism>